<protein>
    <submittedName>
        <fullName evidence="2">Uncharacterized protein</fullName>
    </submittedName>
</protein>
<name>A0A9Q1GPS4_9CARY</name>
<organism evidence="2 3">
    <name type="scientific">Carnegiea gigantea</name>
    <dbReference type="NCBI Taxonomy" id="171969"/>
    <lineage>
        <taxon>Eukaryota</taxon>
        <taxon>Viridiplantae</taxon>
        <taxon>Streptophyta</taxon>
        <taxon>Embryophyta</taxon>
        <taxon>Tracheophyta</taxon>
        <taxon>Spermatophyta</taxon>
        <taxon>Magnoliopsida</taxon>
        <taxon>eudicotyledons</taxon>
        <taxon>Gunneridae</taxon>
        <taxon>Pentapetalae</taxon>
        <taxon>Caryophyllales</taxon>
        <taxon>Cactineae</taxon>
        <taxon>Cactaceae</taxon>
        <taxon>Cactoideae</taxon>
        <taxon>Echinocereeae</taxon>
        <taxon>Carnegiea</taxon>
    </lineage>
</organism>
<dbReference type="AlphaFoldDB" id="A0A9Q1GPS4"/>
<evidence type="ECO:0000256" key="1">
    <source>
        <dbReference type="SAM" id="MobiDB-lite"/>
    </source>
</evidence>
<evidence type="ECO:0000313" key="3">
    <source>
        <dbReference type="Proteomes" id="UP001153076"/>
    </source>
</evidence>
<proteinExistence type="predicted"/>
<dbReference type="OrthoDB" id="1752268at2759"/>
<feature type="compositionally biased region" description="Polar residues" evidence="1">
    <location>
        <begin position="1"/>
        <end position="12"/>
    </location>
</feature>
<dbReference type="EMBL" id="JAKOGI010002253">
    <property type="protein sequence ID" value="KAJ8422438.1"/>
    <property type="molecule type" value="Genomic_DNA"/>
</dbReference>
<feature type="region of interest" description="Disordered" evidence="1">
    <location>
        <begin position="1"/>
        <end position="41"/>
    </location>
</feature>
<reference evidence="2" key="1">
    <citation type="submission" date="2022-04" db="EMBL/GenBank/DDBJ databases">
        <title>Carnegiea gigantea Genome sequencing and assembly v2.</title>
        <authorList>
            <person name="Copetti D."/>
            <person name="Sanderson M.J."/>
            <person name="Burquez A."/>
            <person name="Wojciechowski M.F."/>
        </authorList>
    </citation>
    <scope>NUCLEOTIDE SEQUENCE</scope>
    <source>
        <strain evidence="2">SGP5-SGP5p</strain>
        <tissue evidence="2">Aerial part</tissue>
    </source>
</reference>
<comment type="caution">
    <text evidence="2">The sequence shown here is derived from an EMBL/GenBank/DDBJ whole genome shotgun (WGS) entry which is preliminary data.</text>
</comment>
<evidence type="ECO:0000313" key="2">
    <source>
        <dbReference type="EMBL" id="KAJ8422438.1"/>
    </source>
</evidence>
<keyword evidence="3" id="KW-1185">Reference proteome</keyword>
<dbReference type="Proteomes" id="UP001153076">
    <property type="component" value="Unassembled WGS sequence"/>
</dbReference>
<accession>A0A9Q1GPS4</accession>
<sequence length="168" mass="19014">MTKSTIASTPYATHSKRTAGLEEQEQASKPPPMTACPKQQNARKYCEFHKRSGQTTTERRELKKALHELADKRPWFLRREQEFVQPQLRDKECSTEVMATITGGYNAQLRSAQQVFTTEQRPRTTVPAMVFGGKEAPQFTSPYNDPLVVKVKIASAIIRRILIDTGSC</sequence>
<gene>
    <name evidence="2" type="ORF">Cgig2_019155</name>
</gene>